<evidence type="ECO:0000313" key="6">
    <source>
        <dbReference type="EMBL" id="CAK7340484.1"/>
    </source>
</evidence>
<keyword evidence="7" id="KW-1185">Reference proteome</keyword>
<accession>A0AAV1RUY9</accession>
<dbReference type="CDD" id="cd15797">
    <property type="entry name" value="PMEI"/>
    <property type="match status" value="1"/>
</dbReference>
<evidence type="ECO:0000256" key="2">
    <source>
        <dbReference type="ARBA" id="ARBA00023157"/>
    </source>
</evidence>
<feature type="chain" id="PRO_5044010379" description="Pectinesterase inhibitor domain-containing protein" evidence="4">
    <location>
        <begin position="26"/>
        <end position="182"/>
    </location>
</feature>
<comment type="similarity">
    <text evidence="3">Belongs to the PMEI family.</text>
</comment>
<dbReference type="InterPro" id="IPR035513">
    <property type="entry name" value="Invertase/methylesterase_inhib"/>
</dbReference>
<dbReference type="PANTHER" id="PTHR36710:SF1">
    <property type="entry name" value="F14J9.2 PROTEIN"/>
    <property type="match status" value="1"/>
</dbReference>
<dbReference type="Gene3D" id="1.20.140.40">
    <property type="entry name" value="Invertase/pectin methylesterase inhibitor family protein"/>
    <property type="match status" value="1"/>
</dbReference>
<dbReference type="InterPro" id="IPR052421">
    <property type="entry name" value="PCW_Enzyme_Inhibitor"/>
</dbReference>
<dbReference type="GO" id="GO:0046910">
    <property type="term" value="F:pectinesterase inhibitor activity"/>
    <property type="evidence" value="ECO:0007669"/>
    <property type="project" value="InterPro"/>
</dbReference>
<dbReference type="SUPFAM" id="SSF101148">
    <property type="entry name" value="Plant invertase/pectin methylesterase inhibitor"/>
    <property type="match status" value="1"/>
</dbReference>
<evidence type="ECO:0000256" key="1">
    <source>
        <dbReference type="ARBA" id="ARBA00022729"/>
    </source>
</evidence>
<dbReference type="Proteomes" id="UP001314170">
    <property type="component" value="Unassembled WGS sequence"/>
</dbReference>
<sequence>MASVPSHSSLFSLVLILFFIHFAQCEALTQELIDKICHGTQDYNLCIKIFKDNVKSPTTDLVGLTHLTIDLALKNAIDTCAYTQRILDEATTPEVRKVLGECVKDYQLVVEGFQQASTAFAGKKYKDMVAKESATPAAISACERGMPPAFPVNPYFFLIERDKQLKVLISMSVVTGKLLCSC</sequence>
<reference evidence="6 7" key="1">
    <citation type="submission" date="2024-01" db="EMBL/GenBank/DDBJ databases">
        <authorList>
            <person name="Waweru B."/>
        </authorList>
    </citation>
    <scope>NUCLEOTIDE SEQUENCE [LARGE SCALE GENOMIC DNA]</scope>
</reference>
<dbReference type="InterPro" id="IPR006501">
    <property type="entry name" value="Pectinesterase_inhib_dom"/>
</dbReference>
<evidence type="ECO:0000256" key="4">
    <source>
        <dbReference type="SAM" id="SignalP"/>
    </source>
</evidence>
<comment type="caution">
    <text evidence="6">The sequence shown here is derived from an EMBL/GenBank/DDBJ whole genome shotgun (WGS) entry which is preliminary data.</text>
</comment>
<dbReference type="SMART" id="SM00856">
    <property type="entry name" value="PMEI"/>
    <property type="match status" value="1"/>
</dbReference>
<protein>
    <recommendedName>
        <fullName evidence="5">Pectinesterase inhibitor domain-containing protein</fullName>
    </recommendedName>
</protein>
<dbReference type="NCBIfam" id="TIGR01614">
    <property type="entry name" value="PME_inhib"/>
    <property type="match status" value="1"/>
</dbReference>
<evidence type="ECO:0000313" key="7">
    <source>
        <dbReference type="Proteomes" id="UP001314170"/>
    </source>
</evidence>
<gene>
    <name evidence="6" type="ORF">DCAF_LOCUS15566</name>
</gene>
<keyword evidence="1 4" id="KW-0732">Signal</keyword>
<evidence type="ECO:0000256" key="3">
    <source>
        <dbReference type="ARBA" id="ARBA00038471"/>
    </source>
</evidence>
<dbReference type="EMBL" id="CAWUPB010001160">
    <property type="protein sequence ID" value="CAK7340484.1"/>
    <property type="molecule type" value="Genomic_DNA"/>
</dbReference>
<feature type="domain" description="Pectinesterase inhibitor" evidence="5">
    <location>
        <begin position="28"/>
        <end position="175"/>
    </location>
</feature>
<dbReference type="InterPro" id="IPR034086">
    <property type="entry name" value="PMEI_plant"/>
</dbReference>
<dbReference type="AlphaFoldDB" id="A0AAV1RUY9"/>
<proteinExistence type="inferred from homology"/>
<organism evidence="6 7">
    <name type="scientific">Dovyalis caffra</name>
    <dbReference type="NCBI Taxonomy" id="77055"/>
    <lineage>
        <taxon>Eukaryota</taxon>
        <taxon>Viridiplantae</taxon>
        <taxon>Streptophyta</taxon>
        <taxon>Embryophyta</taxon>
        <taxon>Tracheophyta</taxon>
        <taxon>Spermatophyta</taxon>
        <taxon>Magnoliopsida</taxon>
        <taxon>eudicotyledons</taxon>
        <taxon>Gunneridae</taxon>
        <taxon>Pentapetalae</taxon>
        <taxon>rosids</taxon>
        <taxon>fabids</taxon>
        <taxon>Malpighiales</taxon>
        <taxon>Salicaceae</taxon>
        <taxon>Flacourtieae</taxon>
        <taxon>Dovyalis</taxon>
    </lineage>
</organism>
<feature type="signal peptide" evidence="4">
    <location>
        <begin position="1"/>
        <end position="25"/>
    </location>
</feature>
<name>A0AAV1RUY9_9ROSI</name>
<evidence type="ECO:0000259" key="5">
    <source>
        <dbReference type="SMART" id="SM00856"/>
    </source>
</evidence>
<keyword evidence="2" id="KW-1015">Disulfide bond</keyword>
<dbReference type="PANTHER" id="PTHR36710">
    <property type="entry name" value="PECTINESTERASE INHIBITOR-LIKE"/>
    <property type="match status" value="1"/>
</dbReference>
<dbReference type="Pfam" id="PF04043">
    <property type="entry name" value="PMEI"/>
    <property type="match status" value="1"/>
</dbReference>